<name>A0A1H5RNL9_9PROT</name>
<dbReference type="PANTHER" id="PTHR36966:SF1">
    <property type="entry name" value="REP-ASSOCIATED TYROSINE TRANSPOSASE"/>
    <property type="match status" value="1"/>
</dbReference>
<evidence type="ECO:0000259" key="1">
    <source>
        <dbReference type="SMART" id="SM01321"/>
    </source>
</evidence>
<dbReference type="NCBIfam" id="NF047646">
    <property type="entry name" value="REP_Tyr_transpos"/>
    <property type="match status" value="1"/>
</dbReference>
<dbReference type="InterPro" id="IPR002686">
    <property type="entry name" value="Transposase_17"/>
</dbReference>
<dbReference type="OrthoDB" id="9794403at2"/>
<dbReference type="Pfam" id="PF01797">
    <property type="entry name" value="Y1_Tnp"/>
    <property type="match status" value="1"/>
</dbReference>
<sequence>MQYRRADVKGGTYFFTVNLAQRHLRLLLNHVEILRAAVKTVKQRHPFHIDAFVVLPDHLHAIWTLPPDDADFSTRWMLIKSGFSRHITMNERRNASRISKGERGIWQRRYWEHLIRNENDFERHVDYIHYNPVKHGYIHQASEWPYSSIHRYIKAGVITNDWGCGVDSNDKSDYGER</sequence>
<accession>A0A1H5RNL9</accession>
<dbReference type="GO" id="GO:0004803">
    <property type="term" value="F:transposase activity"/>
    <property type="evidence" value="ECO:0007669"/>
    <property type="project" value="InterPro"/>
</dbReference>
<organism evidence="2 3">
    <name type="scientific">Nitrosomonas ureae</name>
    <dbReference type="NCBI Taxonomy" id="44577"/>
    <lineage>
        <taxon>Bacteria</taxon>
        <taxon>Pseudomonadati</taxon>
        <taxon>Pseudomonadota</taxon>
        <taxon>Betaproteobacteria</taxon>
        <taxon>Nitrosomonadales</taxon>
        <taxon>Nitrosomonadaceae</taxon>
        <taxon>Nitrosomonas</taxon>
    </lineage>
</organism>
<dbReference type="RefSeq" id="WP_103965123.1">
    <property type="nucleotide sequence ID" value="NZ_FNUX01000001.1"/>
</dbReference>
<dbReference type="GO" id="GO:0043565">
    <property type="term" value="F:sequence-specific DNA binding"/>
    <property type="evidence" value="ECO:0007669"/>
    <property type="project" value="TreeGrafter"/>
</dbReference>
<dbReference type="GO" id="GO:0006313">
    <property type="term" value="P:DNA transposition"/>
    <property type="evidence" value="ECO:0007669"/>
    <property type="project" value="InterPro"/>
</dbReference>
<dbReference type="InterPro" id="IPR052715">
    <property type="entry name" value="RAYT_transposase"/>
</dbReference>
<dbReference type="InterPro" id="IPR036515">
    <property type="entry name" value="Transposase_17_sf"/>
</dbReference>
<dbReference type="EMBL" id="FNUX01000001">
    <property type="protein sequence ID" value="SEF39704.1"/>
    <property type="molecule type" value="Genomic_DNA"/>
</dbReference>
<feature type="domain" description="Transposase IS200-like" evidence="1">
    <location>
        <begin position="8"/>
        <end position="131"/>
    </location>
</feature>
<dbReference type="SMART" id="SM01321">
    <property type="entry name" value="Y1_Tnp"/>
    <property type="match status" value="1"/>
</dbReference>
<gene>
    <name evidence="2" type="ORF">SAMN05216334_101126</name>
</gene>
<dbReference type="Gene3D" id="3.30.70.1290">
    <property type="entry name" value="Transposase IS200-like"/>
    <property type="match status" value="1"/>
</dbReference>
<evidence type="ECO:0000313" key="3">
    <source>
        <dbReference type="Proteomes" id="UP000236753"/>
    </source>
</evidence>
<reference evidence="2 3" key="1">
    <citation type="submission" date="2016-10" db="EMBL/GenBank/DDBJ databases">
        <authorList>
            <person name="de Groot N.N."/>
        </authorList>
    </citation>
    <scope>NUCLEOTIDE SEQUENCE [LARGE SCALE GENOMIC DNA]</scope>
    <source>
        <strain evidence="2 3">Nm13</strain>
    </source>
</reference>
<dbReference type="Proteomes" id="UP000236753">
    <property type="component" value="Unassembled WGS sequence"/>
</dbReference>
<proteinExistence type="predicted"/>
<evidence type="ECO:0000313" key="2">
    <source>
        <dbReference type="EMBL" id="SEF39704.1"/>
    </source>
</evidence>
<dbReference type="SUPFAM" id="SSF143422">
    <property type="entry name" value="Transposase IS200-like"/>
    <property type="match status" value="1"/>
</dbReference>
<dbReference type="PANTHER" id="PTHR36966">
    <property type="entry name" value="REP-ASSOCIATED TYROSINE TRANSPOSASE"/>
    <property type="match status" value="1"/>
</dbReference>
<dbReference type="AlphaFoldDB" id="A0A1H5RNL9"/>
<protein>
    <submittedName>
        <fullName evidence="2">Putative transposase</fullName>
    </submittedName>
</protein>